<evidence type="ECO:0000313" key="3">
    <source>
        <dbReference type="Proteomes" id="UP001059576"/>
    </source>
</evidence>
<reference evidence="2" key="1">
    <citation type="submission" date="2022-07" db="EMBL/GenBank/DDBJ databases">
        <title>Complete genome of Mycoplasma equigenitalium type strain T37.</title>
        <authorList>
            <person name="Spergser J."/>
        </authorList>
    </citation>
    <scope>NUCLEOTIDE SEQUENCE</scope>
    <source>
        <strain evidence="2">T37</strain>
    </source>
</reference>
<protein>
    <submittedName>
        <fullName evidence="2">Uncharacterized protein</fullName>
    </submittedName>
</protein>
<feature type="transmembrane region" description="Helical" evidence="1">
    <location>
        <begin position="20"/>
        <end position="38"/>
    </location>
</feature>
<sequence>MRSKGGIMTDKKRGYLISQIVFASVILALAIFGFITAIKSEGNGAHVLLTISGAVIFTLMVQSIAGYFINVFGKASWRKPLHQAFMWILFIVFIVSIIALLYTIMSASGADVDYHAFGIVVSSFLTFSVPAYIIVTVILLTKK</sequence>
<dbReference type="Proteomes" id="UP001059576">
    <property type="component" value="Chromosome"/>
</dbReference>
<keyword evidence="1" id="KW-1133">Transmembrane helix</keyword>
<feature type="transmembrane region" description="Helical" evidence="1">
    <location>
        <begin position="44"/>
        <end position="72"/>
    </location>
</feature>
<keyword evidence="3" id="KW-1185">Reference proteome</keyword>
<accession>A0ABY5J0G1</accession>
<feature type="transmembrane region" description="Helical" evidence="1">
    <location>
        <begin position="84"/>
        <end position="104"/>
    </location>
</feature>
<gene>
    <name evidence="2" type="ORF">NPA09_02250</name>
</gene>
<keyword evidence="1" id="KW-0812">Transmembrane</keyword>
<organism evidence="2 3">
    <name type="scientific">Mycoplasmopsis equigenitalium</name>
    <dbReference type="NCBI Taxonomy" id="114883"/>
    <lineage>
        <taxon>Bacteria</taxon>
        <taxon>Bacillati</taxon>
        <taxon>Mycoplasmatota</taxon>
        <taxon>Mycoplasmoidales</taxon>
        <taxon>Metamycoplasmataceae</taxon>
        <taxon>Mycoplasmopsis</taxon>
    </lineage>
</organism>
<dbReference type="RefSeq" id="WP_129723247.1">
    <property type="nucleotide sequence ID" value="NZ_CP101808.1"/>
</dbReference>
<evidence type="ECO:0000256" key="1">
    <source>
        <dbReference type="SAM" id="Phobius"/>
    </source>
</evidence>
<keyword evidence="1" id="KW-0472">Membrane</keyword>
<feature type="transmembrane region" description="Helical" evidence="1">
    <location>
        <begin position="116"/>
        <end position="140"/>
    </location>
</feature>
<dbReference type="EMBL" id="CP101808">
    <property type="protein sequence ID" value="UUD36709.1"/>
    <property type="molecule type" value="Genomic_DNA"/>
</dbReference>
<evidence type="ECO:0000313" key="2">
    <source>
        <dbReference type="EMBL" id="UUD36709.1"/>
    </source>
</evidence>
<name>A0ABY5J0G1_9BACT</name>
<proteinExistence type="predicted"/>